<comment type="caution">
    <text evidence="2">The sequence shown here is derived from an EMBL/GenBank/DDBJ whole genome shotgun (WGS) entry which is preliminary data.</text>
</comment>
<evidence type="ECO:0000313" key="2">
    <source>
        <dbReference type="EMBL" id="PCF45656.1"/>
    </source>
</evidence>
<dbReference type="EMBL" id="NIPK01000045">
    <property type="protein sequence ID" value="RIZ48850.1"/>
    <property type="molecule type" value="Genomic_DNA"/>
</dbReference>
<keyword evidence="5" id="KW-1185">Reference proteome</keyword>
<dbReference type="RefSeq" id="WP_096598763.1">
    <property type="nucleotide sequence ID" value="NZ_LR134263.1"/>
</dbReference>
<name>A0AAX0QRP0_9STAP</name>
<dbReference type="Proteomes" id="UP000266198">
    <property type="component" value="Unassembled WGS sequence"/>
</dbReference>
<dbReference type="Gene3D" id="3.30.830.10">
    <property type="entry name" value="Metalloenzyme, LuxS/M16 peptidase-like"/>
    <property type="match status" value="1"/>
</dbReference>
<accession>A0AAX0QRP0</accession>
<dbReference type="InterPro" id="IPR007863">
    <property type="entry name" value="Peptidase_M16_C"/>
</dbReference>
<gene>
    <name evidence="2" type="ORF">B5C07_12980</name>
    <name evidence="3" type="ORF">CDL68_12660</name>
</gene>
<dbReference type="SUPFAM" id="SSF63411">
    <property type="entry name" value="LuxS/MPP-like metallohydrolase"/>
    <property type="match status" value="1"/>
</dbReference>
<reference evidence="2 4" key="1">
    <citation type="journal article" date="2017" name="PLoS ONE">
        <title>Development of a real-time PCR for detection of Staphylococcus pseudintermedius using a novel automated comparison of whole-genome sequences.</title>
        <authorList>
            <person name="Verstappen K.M."/>
            <person name="Huijbregts L."/>
            <person name="Spaninks M."/>
            <person name="Wagenaar J.A."/>
            <person name="Fluit A.C."/>
            <person name="Duim B."/>
        </authorList>
    </citation>
    <scope>NUCLEOTIDE SEQUENCE [LARGE SCALE GENOMIC DNA]</scope>
    <source>
        <strain evidence="2 4">15S02591-1</strain>
    </source>
</reference>
<protein>
    <recommendedName>
        <fullName evidence="1">Peptidase M16 C-terminal domain-containing protein</fullName>
    </recommendedName>
</protein>
<dbReference type="GO" id="GO:0046872">
    <property type="term" value="F:metal ion binding"/>
    <property type="evidence" value="ECO:0007669"/>
    <property type="project" value="InterPro"/>
</dbReference>
<proteinExistence type="predicted"/>
<evidence type="ECO:0000313" key="3">
    <source>
        <dbReference type="EMBL" id="RIZ48850.1"/>
    </source>
</evidence>
<evidence type="ECO:0000313" key="4">
    <source>
        <dbReference type="Proteomes" id="UP000217473"/>
    </source>
</evidence>
<evidence type="ECO:0000313" key="5">
    <source>
        <dbReference type="Proteomes" id="UP000266198"/>
    </source>
</evidence>
<sequence>MSFYIKNVKSSIYNSTMEIEQLPKMNLSKLNYYQLLSYTFNELFGKLDSYKHRRYTSLICYNNQFFWLYNTLSLDNDYDYDNCHYTVKELNEAKDKAKMSLKAKISQYQLSPFNIHRNEYKEILGLDDIYGKYRYGKVEKFYLVDLQKKDIDDVILRNYEYKYSNYNNFTRVDNPIIHNKYNLNNNLKIRNNISEIGLDSHPFYTLCWSIKSNCIEDTCFYGNLLQAYLSHYGHSKLFEELRIKAYQLYHFSSYFDNECNLFFIHFSSDVKKKNDIKNCVKNIMKKLWLSIEEFESIKTFLDTELRFLLDKQYGYNFYLFKLGQKYKKFAHPFYDIKKLNYLEFNSMVKNMTFIALDEG</sequence>
<feature type="domain" description="Peptidase M16 C-terminal" evidence="1">
    <location>
        <begin position="204"/>
        <end position="288"/>
    </location>
</feature>
<dbReference type="InterPro" id="IPR011249">
    <property type="entry name" value="Metalloenz_LuxS/M16"/>
</dbReference>
<evidence type="ECO:0000259" key="1">
    <source>
        <dbReference type="Pfam" id="PF05193"/>
    </source>
</evidence>
<dbReference type="EMBL" id="MWUR01000033">
    <property type="protein sequence ID" value="PCF45656.1"/>
    <property type="molecule type" value="Genomic_DNA"/>
</dbReference>
<dbReference type="Proteomes" id="UP000217473">
    <property type="component" value="Unassembled WGS sequence"/>
</dbReference>
<dbReference type="AlphaFoldDB" id="A0AAX0QRP0"/>
<dbReference type="Pfam" id="PF05193">
    <property type="entry name" value="Peptidase_M16_C"/>
    <property type="match status" value="1"/>
</dbReference>
<organism evidence="2 4">
    <name type="scientific">Staphylococcus delphini</name>
    <dbReference type="NCBI Taxonomy" id="53344"/>
    <lineage>
        <taxon>Bacteria</taxon>
        <taxon>Bacillati</taxon>
        <taxon>Bacillota</taxon>
        <taxon>Bacilli</taxon>
        <taxon>Bacillales</taxon>
        <taxon>Staphylococcaceae</taxon>
        <taxon>Staphylococcus</taxon>
        <taxon>Staphylococcus intermedius group</taxon>
    </lineage>
</organism>
<reference evidence="3 5" key="2">
    <citation type="submission" date="2017-06" db="EMBL/GenBank/DDBJ databases">
        <title>Identification of a new gene, sdsY, involved in staphylococcal internalization in non-professional phagocytic cells (NPPCs).</title>
        <authorList>
            <person name="Maali Y."/>
            <person name="Martins-Simoes P."/>
            <person name="Trouillet-Assant S."/>
            <person name="Laurent F."/>
            <person name="Diot A."/>
            <person name="Verhoeven P."/>
            <person name="Bouvard D."/>
            <person name="Vandenesch F."/>
            <person name="Bes M."/>
        </authorList>
    </citation>
    <scope>NUCLEOTIDE SEQUENCE [LARGE SCALE GENOMIC DNA]</scope>
    <source>
        <strain evidence="3 5">Heidy</strain>
    </source>
</reference>